<evidence type="ECO:0000313" key="3">
    <source>
        <dbReference type="Proteomes" id="UP000039021"/>
    </source>
</evidence>
<feature type="region of interest" description="Disordered" evidence="1">
    <location>
        <begin position="33"/>
        <end position="57"/>
    </location>
</feature>
<organism evidence="2 3">
    <name type="scientific">Mycobacterium tuberculosis</name>
    <dbReference type="NCBI Taxonomy" id="1773"/>
    <lineage>
        <taxon>Bacteria</taxon>
        <taxon>Bacillati</taxon>
        <taxon>Actinomycetota</taxon>
        <taxon>Actinomycetes</taxon>
        <taxon>Mycobacteriales</taxon>
        <taxon>Mycobacteriaceae</taxon>
        <taxon>Mycobacterium</taxon>
        <taxon>Mycobacterium tuberculosis complex</taxon>
    </lineage>
</organism>
<name>A0A916LFE9_MYCTX</name>
<comment type="caution">
    <text evidence="2">The sequence shown here is derived from an EMBL/GenBank/DDBJ whole genome shotgun (WGS) entry which is preliminary data.</text>
</comment>
<dbReference type="AlphaFoldDB" id="A0A916LFE9"/>
<accession>A0A916LFE9</accession>
<gene>
    <name evidence="2" type="ORF">ERS007739_04516</name>
</gene>
<proteinExistence type="predicted"/>
<dbReference type="Proteomes" id="UP000039021">
    <property type="component" value="Unassembled WGS sequence"/>
</dbReference>
<protein>
    <submittedName>
        <fullName evidence="2">Uncharacterized protein</fullName>
    </submittedName>
</protein>
<sequence>MISPRMVIIASRDAELRAIDRFNGCSLAVIDSAERRTSRALSKPSSNPRPKNIPTVR</sequence>
<evidence type="ECO:0000313" key="2">
    <source>
        <dbReference type="EMBL" id="CPA31980.1"/>
    </source>
</evidence>
<evidence type="ECO:0000256" key="1">
    <source>
        <dbReference type="SAM" id="MobiDB-lite"/>
    </source>
</evidence>
<reference evidence="3" key="1">
    <citation type="submission" date="2015-03" db="EMBL/GenBank/DDBJ databases">
        <authorList>
            <consortium name="Pathogen Informatics"/>
        </authorList>
    </citation>
    <scope>NUCLEOTIDE SEQUENCE [LARGE SCALE GENOMIC DNA]</scope>
    <source>
        <strain evidence="3">N09902308</strain>
    </source>
</reference>
<feature type="compositionally biased region" description="Polar residues" evidence="1">
    <location>
        <begin position="39"/>
        <end position="49"/>
    </location>
</feature>
<dbReference type="EMBL" id="CSBK01002863">
    <property type="protein sequence ID" value="CPA31980.1"/>
    <property type="molecule type" value="Genomic_DNA"/>
</dbReference>